<dbReference type="InterPro" id="IPR001680">
    <property type="entry name" value="WD40_rpt"/>
</dbReference>
<comment type="caution">
    <text evidence="4">The sequence shown here is derived from an EMBL/GenBank/DDBJ whole genome shotgun (WGS) entry which is preliminary data.</text>
</comment>
<feature type="repeat" description="WD" evidence="3">
    <location>
        <begin position="1355"/>
        <end position="1378"/>
    </location>
</feature>
<feature type="repeat" description="WD" evidence="3">
    <location>
        <begin position="1107"/>
        <end position="1141"/>
    </location>
</feature>
<dbReference type="SUPFAM" id="SSF50978">
    <property type="entry name" value="WD40 repeat-like"/>
    <property type="match status" value="2"/>
</dbReference>
<dbReference type="PANTHER" id="PTHR19879:SF9">
    <property type="entry name" value="TRANSCRIPTION INITIATION FACTOR TFIID SUBUNIT 5"/>
    <property type="match status" value="1"/>
</dbReference>
<protein>
    <recommendedName>
        <fullName evidence="6">WD40 repeat</fullName>
    </recommendedName>
</protein>
<dbReference type="PRINTS" id="PR00320">
    <property type="entry name" value="GPROTEINBRPT"/>
</dbReference>
<dbReference type="PANTHER" id="PTHR19879">
    <property type="entry name" value="TRANSCRIPTION INITIATION FACTOR TFIID"/>
    <property type="match status" value="1"/>
</dbReference>
<feature type="repeat" description="WD" evidence="3">
    <location>
        <begin position="1264"/>
        <end position="1278"/>
    </location>
</feature>
<organism evidence="4 5">
    <name type="scientific">Streptomyces kaempferi</name>
    <dbReference type="NCBI Taxonomy" id="333725"/>
    <lineage>
        <taxon>Bacteria</taxon>
        <taxon>Bacillati</taxon>
        <taxon>Actinomycetota</taxon>
        <taxon>Actinomycetes</taxon>
        <taxon>Kitasatosporales</taxon>
        <taxon>Streptomycetaceae</taxon>
        <taxon>Streptomyces</taxon>
    </lineage>
</organism>
<dbReference type="SMART" id="SM00320">
    <property type="entry name" value="WD40"/>
    <property type="match status" value="12"/>
</dbReference>
<evidence type="ECO:0000256" key="1">
    <source>
        <dbReference type="ARBA" id="ARBA00022574"/>
    </source>
</evidence>
<feature type="repeat" description="WD" evidence="3">
    <location>
        <begin position="892"/>
        <end position="936"/>
    </location>
</feature>
<keyword evidence="2" id="KW-0677">Repeat</keyword>
<proteinExistence type="predicted"/>
<evidence type="ECO:0000256" key="3">
    <source>
        <dbReference type="PROSITE-ProRule" id="PRU00221"/>
    </source>
</evidence>
<feature type="repeat" description="WD" evidence="3">
    <location>
        <begin position="800"/>
        <end position="844"/>
    </location>
</feature>
<dbReference type="Pfam" id="PF00400">
    <property type="entry name" value="WD40"/>
    <property type="match status" value="8"/>
</dbReference>
<feature type="repeat" description="WD" evidence="3">
    <location>
        <begin position="989"/>
        <end position="1012"/>
    </location>
</feature>
<dbReference type="PROSITE" id="PS50082">
    <property type="entry name" value="WD_REPEATS_2"/>
    <property type="match status" value="9"/>
</dbReference>
<evidence type="ECO:0000313" key="5">
    <source>
        <dbReference type="Proteomes" id="UP001597058"/>
    </source>
</evidence>
<evidence type="ECO:0008006" key="6">
    <source>
        <dbReference type="Google" id="ProtNLM"/>
    </source>
</evidence>
<dbReference type="CDD" id="cd00200">
    <property type="entry name" value="WD40"/>
    <property type="match status" value="2"/>
</dbReference>
<reference evidence="5" key="1">
    <citation type="journal article" date="2019" name="Int. J. Syst. Evol. Microbiol.">
        <title>The Global Catalogue of Microorganisms (GCM) 10K type strain sequencing project: providing services to taxonomists for standard genome sequencing and annotation.</title>
        <authorList>
            <consortium name="The Broad Institute Genomics Platform"/>
            <consortium name="The Broad Institute Genome Sequencing Center for Infectious Disease"/>
            <person name="Wu L."/>
            <person name="Ma J."/>
        </authorList>
    </citation>
    <scope>NUCLEOTIDE SEQUENCE [LARGE SCALE GENOMIC DNA]</scope>
    <source>
        <strain evidence="5">CGMCC 4.7020</strain>
    </source>
</reference>
<accession>A0ABW3XFV7</accession>
<name>A0ABW3XFV7_9ACTN</name>
<dbReference type="EMBL" id="JBHTMM010000026">
    <property type="protein sequence ID" value="MFD1308382.1"/>
    <property type="molecule type" value="Genomic_DNA"/>
</dbReference>
<dbReference type="InterPro" id="IPR020472">
    <property type="entry name" value="WD40_PAC1"/>
</dbReference>
<feature type="repeat" description="WD" evidence="3">
    <location>
        <begin position="846"/>
        <end position="890"/>
    </location>
</feature>
<gene>
    <name evidence="4" type="ORF">ACFQ5X_21310</name>
</gene>
<evidence type="ECO:0000256" key="2">
    <source>
        <dbReference type="ARBA" id="ARBA00022737"/>
    </source>
</evidence>
<sequence length="1418" mass="151057">MTISDSTDGRPLQFFPVDIGVYLHHPGLETDPEIKGIEALLKPFGAQIEPWPVPPENRGIAAVTARLKTWSAPQDIGDTVLYWVGHGVSDGGPTALLAHAHSPRPVTPDGIDPPTLLRHIKARQGRNGAGWAIVIIDACTSGRFVELLTSEAYRDGDVHNFLLVATSKDGSTTLGAFRRALNLVLTATFPVQAVIDLCVLATELNRNLHGCHVIPKMDTGRALLTRTVPAFAAHTQAPLDVVAEIDAVIASLTVDERRHFVPKASGAELGEQNWYFEGRVEERHEILSWLDRAAGGMLVVTGAAGSGKSALLGHVLVHSRRELSDILIRRRQLDPLPLDSPRPYGAFDLVLHLTGATPREVVLRIAAAAGLPAPPEGPIIEQCTWLIQQLRKTDDAVAEHDPEADGSPFTVLADALDEAHLPLTIAERILSPLANLPGVRVVVGTRGSTLEGPDLPEQADRDIMDALGVDRERNRKVLLVDRDEEAMTRYIQRRLEVARSRGGLQAEPAQIDYLVKALGGLDREFLYARLAVHEIIANPRLAEDPEPLLEDDHRRLFARAVDRLAEQAPVNHALLEALALAQGHGLPLTGGVWAGVATALAGSPDLEVTDADIEELIRTAAPYLMLDTEFGQSVYRLAHRTFAEHFSRSVPLSFHDPRHSRITEHLAGIPDTQPTDGPLNPYLAEYLSAHAGLAGPDGWRTLADRPHLLDSLNPAAVTTSIMLRALGRFEVPPELAGFLSASEHLSMADPRDRRGLRELAGIRSTGESVVPRGGGMFHDPRSAWSVRWGHLKRHAIHLPLTAHTGRVRAVAAFEGLGGRVQLATGGEDGVVRIWDPAKGEAIGEPLVGHDGAVHTVVAFKGPEGRVQLATGGEDEVVRIWDPAKGEAMGEPLVGHKAWVYSVAAFDGPDGQVLLASAGEDGTVRVWDPATGEELARGGEIVTVPTRDPDTGKEGSEDLVIGHTGPVYSVVGLEVLEGTEVSEAPERRVLLATGGEDGTVRLWDPATCEEVSEPLVGHDDDDAVYSLAAFDGPDGQVLLASGGEDESVQVWDPATGEVRAELTGHTRPVFAMGAFTGPEGLPLLAVGSGDHSVRLWNPANSRQVEGRLTGHREWVRAVTPVALPGTRALLATGSDDGTLRIWPSSGGRPANALLHGVLGAVYAVTAFAGEEEQTLIATVGEDSVTRVWDPADGELAGELQTDRDGADYALAVVTTREGDLLFAAGGEDGAVRLRDWRTGAMVRELPHVGAVRAMSLFTGLGGQVLLATAGEDGVVRLWDPLTEAMVGELETVHVGGVRSMSVFTGLGGQPLLATAGEDGTVGLRNLMSGQDVSGPLRHCSGVTAVAAYPLSDREAMLVTGGDDGTVRFWNCETGAEALTIPLGLRVHDVAYVEGNLALATAEGLLQVSLEAGSNLAGKF</sequence>
<dbReference type="RefSeq" id="WP_381236183.1">
    <property type="nucleotide sequence ID" value="NZ_JBHSKH010000026.1"/>
</dbReference>
<dbReference type="InterPro" id="IPR036322">
    <property type="entry name" value="WD40_repeat_dom_sf"/>
</dbReference>
<dbReference type="InterPro" id="IPR015943">
    <property type="entry name" value="WD40/YVTN_repeat-like_dom_sf"/>
</dbReference>
<dbReference type="Gene3D" id="2.130.10.10">
    <property type="entry name" value="YVTN repeat-like/Quinoprotein amine dehydrogenase"/>
    <property type="match status" value="4"/>
</dbReference>
<keyword evidence="5" id="KW-1185">Reference proteome</keyword>
<dbReference type="Proteomes" id="UP001597058">
    <property type="component" value="Unassembled WGS sequence"/>
</dbReference>
<feature type="repeat" description="WD" evidence="3">
    <location>
        <begin position="1061"/>
        <end position="1105"/>
    </location>
</feature>
<keyword evidence="1 3" id="KW-0853">WD repeat</keyword>
<feature type="repeat" description="WD" evidence="3">
    <location>
        <begin position="1037"/>
        <end position="1060"/>
    </location>
</feature>
<evidence type="ECO:0000313" key="4">
    <source>
        <dbReference type="EMBL" id="MFD1308382.1"/>
    </source>
</evidence>
<dbReference type="PROSITE" id="PS50294">
    <property type="entry name" value="WD_REPEATS_REGION"/>
    <property type="match status" value="2"/>
</dbReference>